<accession>A0AAD9GS52</accession>
<gene>
    <name evidence="1" type="ORF">P3T76_005146</name>
</gene>
<keyword evidence="2" id="KW-1185">Reference proteome</keyword>
<sequence>MTVEVMPKIEELIDDDCRMTLQHLCDHILSDLGVEVSKSSVHRALQDMLYSTKCLRIEKATMNSTVNKEKRKTFVQELNNHMQNGDILVFQDETNVNLYLPRNQGWSRVGKRAVVQLTPSKGQNLHVQGGVLVGSGTILMQTHEGSVKK</sequence>
<dbReference type="InterPro" id="IPR036397">
    <property type="entry name" value="RNaseH_sf"/>
</dbReference>
<evidence type="ECO:0000313" key="1">
    <source>
        <dbReference type="EMBL" id="KAK1943750.1"/>
    </source>
</evidence>
<organism evidence="1 2">
    <name type="scientific">Phytophthora citrophthora</name>
    <dbReference type="NCBI Taxonomy" id="4793"/>
    <lineage>
        <taxon>Eukaryota</taxon>
        <taxon>Sar</taxon>
        <taxon>Stramenopiles</taxon>
        <taxon>Oomycota</taxon>
        <taxon>Peronosporomycetes</taxon>
        <taxon>Peronosporales</taxon>
        <taxon>Peronosporaceae</taxon>
        <taxon>Phytophthora</taxon>
    </lineage>
</organism>
<protein>
    <submittedName>
        <fullName evidence="1">Uncharacterized protein</fullName>
    </submittedName>
</protein>
<dbReference type="EMBL" id="JASMQC010000007">
    <property type="protein sequence ID" value="KAK1943750.1"/>
    <property type="molecule type" value="Genomic_DNA"/>
</dbReference>
<dbReference type="AlphaFoldDB" id="A0AAD9GS52"/>
<comment type="caution">
    <text evidence="1">The sequence shown here is derived from an EMBL/GenBank/DDBJ whole genome shotgun (WGS) entry which is preliminary data.</text>
</comment>
<dbReference type="GO" id="GO:0003676">
    <property type="term" value="F:nucleic acid binding"/>
    <property type="evidence" value="ECO:0007669"/>
    <property type="project" value="InterPro"/>
</dbReference>
<dbReference type="Proteomes" id="UP001259832">
    <property type="component" value="Unassembled WGS sequence"/>
</dbReference>
<name>A0AAD9GS52_9STRA</name>
<reference evidence="1" key="1">
    <citation type="submission" date="2023-08" db="EMBL/GenBank/DDBJ databases">
        <title>Reference Genome Resource for the Citrus Pathogen Phytophthora citrophthora.</title>
        <authorList>
            <person name="Moller H."/>
            <person name="Coetzee B."/>
            <person name="Rose L.J."/>
            <person name="Van Niekerk J.M."/>
        </authorList>
    </citation>
    <scope>NUCLEOTIDE SEQUENCE</scope>
    <source>
        <strain evidence="1">STE-U-9442</strain>
    </source>
</reference>
<evidence type="ECO:0000313" key="2">
    <source>
        <dbReference type="Proteomes" id="UP001259832"/>
    </source>
</evidence>
<dbReference type="Gene3D" id="3.30.420.10">
    <property type="entry name" value="Ribonuclease H-like superfamily/Ribonuclease H"/>
    <property type="match status" value="1"/>
</dbReference>
<proteinExistence type="predicted"/>